<dbReference type="GO" id="GO:0005524">
    <property type="term" value="F:ATP binding"/>
    <property type="evidence" value="ECO:0007669"/>
    <property type="project" value="UniProtKB-KW"/>
</dbReference>
<proteinExistence type="predicted"/>
<gene>
    <name evidence="5" type="ORF">AMORRO_LOCUS16227</name>
</gene>
<keyword evidence="3" id="KW-0143">Chaperone</keyword>
<evidence type="ECO:0000313" key="6">
    <source>
        <dbReference type="Proteomes" id="UP000789342"/>
    </source>
</evidence>
<dbReference type="Proteomes" id="UP000789342">
    <property type="component" value="Unassembled WGS sequence"/>
</dbReference>
<keyword evidence="2" id="KW-0067">ATP-binding</keyword>
<dbReference type="GO" id="GO:0140662">
    <property type="term" value="F:ATP-dependent protein folding chaperone"/>
    <property type="evidence" value="ECO:0007669"/>
    <property type="project" value="InterPro"/>
</dbReference>
<dbReference type="GO" id="GO:0034663">
    <property type="term" value="C:endoplasmic reticulum chaperone complex"/>
    <property type="evidence" value="ECO:0007669"/>
    <property type="project" value="TreeGrafter"/>
</dbReference>
<sequence length="218" mass="25275">REEARNSLESFVYRVQELLSDKDLIKVTTEKQRLELSSKASETSDWLYGEGEESSTEEFQIRLRNLRSLEQPITYRYEELTRRPDAIRAIQSVIKKTREFIDQLLLNSTTEDQLIADADLDRLMSVCRRVEQWLDEKLFEQERIPLHIDPVLTSSDIEKKVREIERELLFLATRKPPKNTPRSNDSQSTSSADKSESASQTTALTGETTSTNIPHEEL</sequence>
<dbReference type="GO" id="GO:0030968">
    <property type="term" value="P:endoplasmic reticulum unfolded protein response"/>
    <property type="evidence" value="ECO:0007669"/>
    <property type="project" value="TreeGrafter"/>
</dbReference>
<keyword evidence="1" id="KW-0547">Nucleotide-binding</keyword>
<reference evidence="5" key="1">
    <citation type="submission" date="2021-06" db="EMBL/GenBank/DDBJ databases">
        <authorList>
            <person name="Kallberg Y."/>
            <person name="Tangrot J."/>
            <person name="Rosling A."/>
        </authorList>
    </citation>
    <scope>NUCLEOTIDE SEQUENCE</scope>
    <source>
        <strain evidence="5">CL551</strain>
    </source>
</reference>
<dbReference type="Gene3D" id="1.20.1270.10">
    <property type="match status" value="1"/>
</dbReference>
<dbReference type="OrthoDB" id="10262720at2759"/>
<feature type="compositionally biased region" description="Low complexity" evidence="4">
    <location>
        <begin position="183"/>
        <end position="201"/>
    </location>
</feature>
<evidence type="ECO:0000256" key="2">
    <source>
        <dbReference type="ARBA" id="ARBA00022840"/>
    </source>
</evidence>
<evidence type="ECO:0000256" key="4">
    <source>
        <dbReference type="SAM" id="MobiDB-lite"/>
    </source>
</evidence>
<protein>
    <submittedName>
        <fullName evidence="5">10970_t:CDS:1</fullName>
    </submittedName>
</protein>
<dbReference type="SUPFAM" id="SSF100934">
    <property type="entry name" value="Heat shock protein 70kD (HSP70), C-terminal subdomain"/>
    <property type="match status" value="1"/>
</dbReference>
<evidence type="ECO:0000256" key="1">
    <source>
        <dbReference type="ARBA" id="ARBA00022741"/>
    </source>
</evidence>
<dbReference type="EMBL" id="CAJVPV010043250">
    <property type="protein sequence ID" value="CAG8765363.1"/>
    <property type="molecule type" value="Genomic_DNA"/>
</dbReference>
<keyword evidence="6" id="KW-1185">Reference proteome</keyword>
<accession>A0A9N9J4X9</accession>
<dbReference type="AlphaFoldDB" id="A0A9N9J4X9"/>
<organism evidence="5 6">
    <name type="scientific">Acaulospora morrowiae</name>
    <dbReference type="NCBI Taxonomy" id="94023"/>
    <lineage>
        <taxon>Eukaryota</taxon>
        <taxon>Fungi</taxon>
        <taxon>Fungi incertae sedis</taxon>
        <taxon>Mucoromycota</taxon>
        <taxon>Glomeromycotina</taxon>
        <taxon>Glomeromycetes</taxon>
        <taxon>Diversisporales</taxon>
        <taxon>Acaulosporaceae</taxon>
        <taxon>Acaulospora</taxon>
    </lineage>
</organism>
<feature type="compositionally biased region" description="Polar residues" evidence="4">
    <location>
        <begin position="202"/>
        <end position="218"/>
    </location>
</feature>
<feature type="region of interest" description="Disordered" evidence="4">
    <location>
        <begin position="172"/>
        <end position="218"/>
    </location>
</feature>
<name>A0A9N9J4X9_9GLOM</name>
<dbReference type="PANTHER" id="PTHR45639:SF3">
    <property type="entry name" value="HYPOXIA UP-REGULATED PROTEIN 1"/>
    <property type="match status" value="1"/>
</dbReference>
<evidence type="ECO:0000256" key="3">
    <source>
        <dbReference type="ARBA" id="ARBA00023186"/>
    </source>
</evidence>
<dbReference type="InterPro" id="IPR029048">
    <property type="entry name" value="HSP70_C_sf"/>
</dbReference>
<dbReference type="PANTHER" id="PTHR45639">
    <property type="entry name" value="HSC70CB, ISOFORM G-RELATED"/>
    <property type="match status" value="1"/>
</dbReference>
<evidence type="ECO:0000313" key="5">
    <source>
        <dbReference type="EMBL" id="CAG8765363.1"/>
    </source>
</evidence>
<dbReference type="InterPro" id="IPR013126">
    <property type="entry name" value="Hsp_70_fam"/>
</dbReference>
<feature type="non-terminal residue" evidence="5">
    <location>
        <position position="218"/>
    </location>
</feature>
<comment type="caution">
    <text evidence="5">The sequence shown here is derived from an EMBL/GenBank/DDBJ whole genome shotgun (WGS) entry which is preliminary data.</text>
</comment>